<name>A0AAV7KWP8_PLEWA</name>
<feature type="compositionally biased region" description="Basic residues" evidence="1">
    <location>
        <begin position="60"/>
        <end position="72"/>
    </location>
</feature>
<comment type="caution">
    <text evidence="2">The sequence shown here is derived from an EMBL/GenBank/DDBJ whole genome shotgun (WGS) entry which is preliminary data.</text>
</comment>
<organism evidence="2 3">
    <name type="scientific">Pleurodeles waltl</name>
    <name type="common">Iberian ribbed newt</name>
    <dbReference type="NCBI Taxonomy" id="8319"/>
    <lineage>
        <taxon>Eukaryota</taxon>
        <taxon>Metazoa</taxon>
        <taxon>Chordata</taxon>
        <taxon>Craniata</taxon>
        <taxon>Vertebrata</taxon>
        <taxon>Euteleostomi</taxon>
        <taxon>Amphibia</taxon>
        <taxon>Batrachia</taxon>
        <taxon>Caudata</taxon>
        <taxon>Salamandroidea</taxon>
        <taxon>Salamandridae</taxon>
        <taxon>Pleurodelinae</taxon>
        <taxon>Pleurodeles</taxon>
    </lineage>
</organism>
<keyword evidence="3" id="KW-1185">Reference proteome</keyword>
<reference evidence="2" key="1">
    <citation type="journal article" date="2022" name="bioRxiv">
        <title>Sequencing and chromosome-scale assembly of the giantPleurodeles waltlgenome.</title>
        <authorList>
            <person name="Brown T."/>
            <person name="Elewa A."/>
            <person name="Iarovenko S."/>
            <person name="Subramanian E."/>
            <person name="Araus A.J."/>
            <person name="Petzold A."/>
            <person name="Susuki M."/>
            <person name="Suzuki K.-i.T."/>
            <person name="Hayashi T."/>
            <person name="Toyoda A."/>
            <person name="Oliveira C."/>
            <person name="Osipova E."/>
            <person name="Leigh N.D."/>
            <person name="Simon A."/>
            <person name="Yun M.H."/>
        </authorList>
    </citation>
    <scope>NUCLEOTIDE SEQUENCE</scope>
    <source>
        <strain evidence="2">20211129_DDA</strain>
        <tissue evidence="2">Liver</tissue>
    </source>
</reference>
<feature type="region of interest" description="Disordered" evidence="1">
    <location>
        <begin position="22"/>
        <end position="72"/>
    </location>
</feature>
<sequence>MLKRAMVAVAKNGKDWLMRQLGAEPTEASSDMHGGPSTGDSGATDAMEDLSEDIDTKEVPKKRRRASNKHVAKAVEWPANSQAQLYQEHKW</sequence>
<dbReference type="EMBL" id="JANPWB010000016">
    <property type="protein sequence ID" value="KAJ1083700.1"/>
    <property type="molecule type" value="Genomic_DNA"/>
</dbReference>
<evidence type="ECO:0000313" key="2">
    <source>
        <dbReference type="EMBL" id="KAJ1083700.1"/>
    </source>
</evidence>
<evidence type="ECO:0000256" key="1">
    <source>
        <dbReference type="SAM" id="MobiDB-lite"/>
    </source>
</evidence>
<evidence type="ECO:0000313" key="3">
    <source>
        <dbReference type="Proteomes" id="UP001066276"/>
    </source>
</evidence>
<gene>
    <name evidence="2" type="ORF">NDU88_003855</name>
</gene>
<protein>
    <submittedName>
        <fullName evidence="2">Uncharacterized protein</fullName>
    </submittedName>
</protein>
<dbReference type="AlphaFoldDB" id="A0AAV7KWP8"/>
<proteinExistence type="predicted"/>
<dbReference type="Proteomes" id="UP001066276">
    <property type="component" value="Chromosome 12"/>
</dbReference>
<accession>A0AAV7KWP8</accession>